<dbReference type="PROSITE" id="PS51828">
    <property type="entry name" value="PTX_2"/>
    <property type="match status" value="1"/>
</dbReference>
<evidence type="ECO:0000256" key="9">
    <source>
        <dbReference type="PROSITE-ProRule" id="PRU01172"/>
    </source>
</evidence>
<dbReference type="InterPro" id="IPR001759">
    <property type="entry name" value="PTX_dom"/>
</dbReference>
<evidence type="ECO:0000256" key="8">
    <source>
        <dbReference type="ARBA" id="ARBA00038102"/>
    </source>
</evidence>
<dbReference type="EMBL" id="JADWDJ010000007">
    <property type="protein sequence ID" value="KAG5278488.1"/>
    <property type="molecule type" value="Genomic_DNA"/>
</dbReference>
<organism evidence="11 12">
    <name type="scientific">Alosa alosa</name>
    <name type="common">allis shad</name>
    <dbReference type="NCBI Taxonomy" id="278164"/>
    <lineage>
        <taxon>Eukaryota</taxon>
        <taxon>Metazoa</taxon>
        <taxon>Chordata</taxon>
        <taxon>Craniata</taxon>
        <taxon>Vertebrata</taxon>
        <taxon>Euteleostomi</taxon>
        <taxon>Actinopterygii</taxon>
        <taxon>Neopterygii</taxon>
        <taxon>Teleostei</taxon>
        <taxon>Clupei</taxon>
        <taxon>Clupeiformes</taxon>
        <taxon>Clupeoidei</taxon>
        <taxon>Clupeidae</taxon>
        <taxon>Alosa</taxon>
    </lineage>
</organism>
<dbReference type="PANTHER" id="PTHR45869">
    <property type="entry name" value="C-REACTIVE PROTEIN-RELATED"/>
    <property type="match status" value="1"/>
</dbReference>
<sequence length="115" mass="12644">MSSGHVASNLSGKVFTFGAETADSYVKLQPILSGNILVASVCLKYFSDIPSKIREQTFFSLATHSHSNGFLLCKEGLKQHQVYIGSTMADFWGLPDELNTWNSFCATWESETGLT</sequence>
<protein>
    <recommendedName>
        <fullName evidence="10">Pentraxin (PTX) domain-containing protein</fullName>
    </recommendedName>
</protein>
<dbReference type="GO" id="GO:0005576">
    <property type="term" value="C:extracellular region"/>
    <property type="evidence" value="ECO:0007669"/>
    <property type="project" value="UniProtKB-SubCell"/>
</dbReference>
<keyword evidence="7" id="KW-1015">Disulfide bond</keyword>
<gene>
    <name evidence="11" type="ORF">AALO_G00099550</name>
</gene>
<keyword evidence="4" id="KW-0479">Metal-binding</keyword>
<evidence type="ECO:0000256" key="7">
    <source>
        <dbReference type="ARBA" id="ARBA00023157"/>
    </source>
</evidence>
<feature type="domain" description="Pentraxin (PTX)" evidence="10">
    <location>
        <begin position="11"/>
        <end position="115"/>
    </location>
</feature>
<evidence type="ECO:0000256" key="2">
    <source>
        <dbReference type="ARBA" id="ARBA00004613"/>
    </source>
</evidence>
<comment type="subcellular location">
    <subcellularLocation>
        <location evidence="2">Secreted</location>
    </subcellularLocation>
</comment>
<keyword evidence="3" id="KW-0964">Secreted</keyword>
<dbReference type="SUPFAM" id="SSF49899">
    <property type="entry name" value="Concanavalin A-like lectins/glucanases"/>
    <property type="match status" value="1"/>
</dbReference>
<dbReference type="InterPro" id="IPR013320">
    <property type="entry name" value="ConA-like_dom_sf"/>
</dbReference>
<comment type="cofactor">
    <cofactor evidence="1">
        <name>Ca(2+)</name>
        <dbReference type="ChEBI" id="CHEBI:29108"/>
    </cofactor>
</comment>
<accession>A0AAV6GTL7</accession>
<proteinExistence type="inferred from homology"/>
<reference evidence="11" key="1">
    <citation type="submission" date="2020-10" db="EMBL/GenBank/DDBJ databases">
        <title>Chromosome-scale genome assembly of the Allis shad, Alosa alosa.</title>
        <authorList>
            <person name="Margot Z."/>
            <person name="Christophe K."/>
            <person name="Cabau C."/>
            <person name="Louis A."/>
            <person name="Berthelot C."/>
            <person name="Parey E."/>
            <person name="Roest Crollius H."/>
            <person name="Montfort J."/>
            <person name="Robinson-Rechavi M."/>
            <person name="Bucao C."/>
            <person name="Bouchez O."/>
            <person name="Gislard M."/>
            <person name="Lluch J."/>
            <person name="Milhes M."/>
            <person name="Lampietro C."/>
            <person name="Lopez Roques C."/>
            <person name="Donnadieu C."/>
            <person name="Braasch I."/>
            <person name="Desvignes T."/>
            <person name="Postlethwait J."/>
            <person name="Bobe J."/>
            <person name="Guiguen Y."/>
        </authorList>
    </citation>
    <scope>NUCLEOTIDE SEQUENCE</scope>
    <source>
        <strain evidence="11">M-15738</strain>
        <tissue evidence="11">Blood</tissue>
    </source>
</reference>
<evidence type="ECO:0000256" key="1">
    <source>
        <dbReference type="ARBA" id="ARBA00001913"/>
    </source>
</evidence>
<keyword evidence="6" id="KW-0106">Calcium</keyword>
<keyword evidence="5" id="KW-0732">Signal</keyword>
<dbReference type="PANTHER" id="PTHR45869:SF7">
    <property type="entry name" value="C-REACTIVE PROTEIN"/>
    <property type="match status" value="1"/>
</dbReference>
<evidence type="ECO:0000313" key="12">
    <source>
        <dbReference type="Proteomes" id="UP000823561"/>
    </source>
</evidence>
<comment type="caution">
    <text evidence="9">Lacks conserved residue(s) required for the propagation of feature annotation.</text>
</comment>
<name>A0AAV6GTL7_9TELE</name>
<evidence type="ECO:0000256" key="5">
    <source>
        <dbReference type="ARBA" id="ARBA00022729"/>
    </source>
</evidence>
<dbReference type="AlphaFoldDB" id="A0AAV6GTL7"/>
<evidence type="ECO:0000256" key="6">
    <source>
        <dbReference type="ARBA" id="ARBA00022837"/>
    </source>
</evidence>
<dbReference type="Proteomes" id="UP000823561">
    <property type="component" value="Chromosome 7"/>
</dbReference>
<dbReference type="Gene3D" id="2.60.120.200">
    <property type="match status" value="1"/>
</dbReference>
<dbReference type="InterPro" id="IPR051005">
    <property type="entry name" value="Pentraxin_domain"/>
</dbReference>
<evidence type="ECO:0000256" key="4">
    <source>
        <dbReference type="ARBA" id="ARBA00022723"/>
    </source>
</evidence>
<comment type="caution">
    <text evidence="11">The sequence shown here is derived from an EMBL/GenBank/DDBJ whole genome shotgun (WGS) entry which is preliminary data.</text>
</comment>
<keyword evidence="12" id="KW-1185">Reference proteome</keyword>
<evidence type="ECO:0000313" key="11">
    <source>
        <dbReference type="EMBL" id="KAG5278488.1"/>
    </source>
</evidence>
<dbReference type="Pfam" id="PF00354">
    <property type="entry name" value="Pentaxin"/>
    <property type="match status" value="1"/>
</dbReference>
<evidence type="ECO:0000256" key="3">
    <source>
        <dbReference type="ARBA" id="ARBA00022525"/>
    </source>
</evidence>
<evidence type="ECO:0000259" key="10">
    <source>
        <dbReference type="PROSITE" id="PS51828"/>
    </source>
</evidence>
<dbReference type="GO" id="GO:0046872">
    <property type="term" value="F:metal ion binding"/>
    <property type="evidence" value="ECO:0007669"/>
    <property type="project" value="UniProtKB-KW"/>
</dbReference>
<comment type="similarity">
    <text evidence="8">Belongs to the pentraxin family.</text>
</comment>